<dbReference type="Proteomes" id="UP001163321">
    <property type="component" value="Chromosome 13"/>
</dbReference>
<name>A0ACC0WGB1_9STRA</name>
<gene>
    <name evidence="1" type="ORF">PsorP6_013275</name>
</gene>
<dbReference type="EMBL" id="CM047592">
    <property type="protein sequence ID" value="KAI9917859.1"/>
    <property type="molecule type" value="Genomic_DNA"/>
</dbReference>
<protein>
    <submittedName>
        <fullName evidence="1">Uncharacterized protein</fullName>
    </submittedName>
</protein>
<proteinExistence type="predicted"/>
<sequence length="275" mass="31500">MTTKYEDMSVREHPCPQEPRDVSSIHSDCNGHSFLSLHRQVLPVTFTVNQIHARYVQFLVGYNDAFLTREGFTGGLIVNKTRGQLLVHIKVAILLRIGCKKSPIRTSAPFVRAATIPLTGTNVGTLGYHSHKTMKLKRTTRELTIVFRKRQKYYYPAVAFEVYEAGAVPYRRRSDFTYFVRHTTGSGDRITVMCLWEYSQAKHMAREICLPPMLEIDIARTLAPIHEEVKDLQNGLRESIVPQSVCGKYITIALSTIRFVLDWRLRELLEKSSKV</sequence>
<reference evidence="1 2" key="1">
    <citation type="journal article" date="2022" name="bioRxiv">
        <title>The genome of the oomycete Peronosclerospora sorghi, a cosmopolitan pathogen of maize and sorghum, is inflated with dispersed pseudogenes.</title>
        <authorList>
            <person name="Fletcher K."/>
            <person name="Martin F."/>
            <person name="Isakeit T."/>
            <person name="Cavanaugh K."/>
            <person name="Magill C."/>
            <person name="Michelmore R."/>
        </authorList>
    </citation>
    <scope>NUCLEOTIDE SEQUENCE [LARGE SCALE GENOMIC DNA]</scope>
    <source>
        <strain evidence="1">P6</strain>
    </source>
</reference>
<accession>A0ACC0WGB1</accession>
<keyword evidence="2" id="KW-1185">Reference proteome</keyword>
<organism evidence="1 2">
    <name type="scientific">Peronosclerospora sorghi</name>
    <dbReference type="NCBI Taxonomy" id="230839"/>
    <lineage>
        <taxon>Eukaryota</taxon>
        <taxon>Sar</taxon>
        <taxon>Stramenopiles</taxon>
        <taxon>Oomycota</taxon>
        <taxon>Peronosporomycetes</taxon>
        <taxon>Peronosporales</taxon>
        <taxon>Peronosporaceae</taxon>
        <taxon>Peronosclerospora</taxon>
    </lineage>
</organism>
<evidence type="ECO:0000313" key="1">
    <source>
        <dbReference type="EMBL" id="KAI9917859.1"/>
    </source>
</evidence>
<comment type="caution">
    <text evidence="1">The sequence shown here is derived from an EMBL/GenBank/DDBJ whole genome shotgun (WGS) entry which is preliminary data.</text>
</comment>
<evidence type="ECO:0000313" key="2">
    <source>
        <dbReference type="Proteomes" id="UP001163321"/>
    </source>
</evidence>